<proteinExistence type="predicted"/>
<dbReference type="KEGG" id="mtar:DF168_01184"/>
<feature type="compositionally biased region" description="Basic and acidic residues" evidence="2">
    <location>
        <begin position="330"/>
        <end position="351"/>
    </location>
</feature>
<evidence type="ECO:0000256" key="1">
    <source>
        <dbReference type="ARBA" id="ARBA00001954"/>
    </source>
</evidence>
<dbReference type="Pfam" id="PF05721">
    <property type="entry name" value="PhyH"/>
    <property type="match status" value="1"/>
</dbReference>
<dbReference type="Proteomes" id="UP000247465">
    <property type="component" value="Chromosome"/>
</dbReference>
<dbReference type="Gene3D" id="2.60.120.620">
    <property type="entry name" value="q2cbj1_9rhob like domain"/>
    <property type="match status" value="1"/>
</dbReference>
<organism evidence="3 4">
    <name type="scientific">Candidatus Moanibacter tarae</name>
    <dbReference type="NCBI Taxonomy" id="2200854"/>
    <lineage>
        <taxon>Bacteria</taxon>
        <taxon>Pseudomonadati</taxon>
        <taxon>Verrucomicrobiota</taxon>
        <taxon>Opitutia</taxon>
        <taxon>Puniceicoccales</taxon>
        <taxon>Puniceicoccales incertae sedis</taxon>
        <taxon>Candidatus Moanibacter</taxon>
    </lineage>
</organism>
<evidence type="ECO:0000313" key="4">
    <source>
        <dbReference type="Proteomes" id="UP000247465"/>
    </source>
</evidence>
<sequence>MIFQPFRASNDTLDDPIELRRRIENEGYLFLRKFQDPEKLRDLRLRILERIDSASDWMLPNTKLSEGKVDPTKACTEPDREYQDVYHEVYKLQPFHEIAHSPEVVSLIGKLVESQVFPHPHVIARLWFPNYSKHTTPFHQDFVHFQSNLQMITVWTPLSDCPIELGPLAIVEGSHRVGEVVDHHFSLGAGGQKVSVPESRGIPRCNDFELGDTLIFGCLMVHGALPNTTKDQLRISLDNRYTKKGLPISEHMLTPHLNNGRFTWENVYEGWPEDHKLRYFWKKEKFETIPQDVSFGQKAFEEALDLAGKGDEDAIYALQRVAKQPITIETDPRIRNNSEQAQRRLEEIQPN</sequence>
<evidence type="ECO:0000313" key="3">
    <source>
        <dbReference type="EMBL" id="AWT59985.1"/>
    </source>
</evidence>
<reference evidence="3 4" key="1">
    <citation type="submission" date="2018-06" db="EMBL/GenBank/DDBJ databases">
        <title>Draft Genome Sequence of a Novel Marine Bacterium Related to the Verrucomicrobia.</title>
        <authorList>
            <person name="Vosseberg J."/>
            <person name="Martijn J."/>
            <person name="Ettema T.J.G."/>
        </authorList>
    </citation>
    <scope>NUCLEOTIDE SEQUENCE [LARGE SCALE GENOMIC DNA]</scope>
    <source>
        <strain evidence="3">TARA_B100001123</strain>
    </source>
</reference>
<name>A0A2Z4AET2_9BACT</name>
<dbReference type="InterPro" id="IPR008775">
    <property type="entry name" value="Phytyl_CoA_dOase-like"/>
</dbReference>
<dbReference type="GO" id="GO:0005506">
    <property type="term" value="F:iron ion binding"/>
    <property type="evidence" value="ECO:0007669"/>
    <property type="project" value="UniProtKB-ARBA"/>
</dbReference>
<gene>
    <name evidence="3" type="primary">ptlH_3</name>
    <name evidence="3" type="ORF">DF168_01184</name>
</gene>
<dbReference type="AlphaFoldDB" id="A0A2Z4AET2"/>
<accession>A0A2Z4AET2</accession>
<dbReference type="PANTHER" id="PTHR20883:SF48">
    <property type="entry name" value="ECTOINE DIOXYGENASE"/>
    <property type="match status" value="1"/>
</dbReference>
<dbReference type="PANTHER" id="PTHR20883">
    <property type="entry name" value="PHYTANOYL-COA DIOXYGENASE DOMAIN CONTAINING 1"/>
    <property type="match status" value="1"/>
</dbReference>
<comment type="cofactor">
    <cofactor evidence="1">
        <name>Fe(2+)</name>
        <dbReference type="ChEBI" id="CHEBI:29033"/>
    </cofactor>
</comment>
<dbReference type="EC" id="1.14.11.35" evidence="3"/>
<keyword evidence="3" id="KW-0560">Oxidoreductase</keyword>
<dbReference type="SUPFAM" id="SSF51197">
    <property type="entry name" value="Clavaminate synthase-like"/>
    <property type="match status" value="1"/>
</dbReference>
<evidence type="ECO:0000256" key="2">
    <source>
        <dbReference type="SAM" id="MobiDB-lite"/>
    </source>
</evidence>
<dbReference type="GO" id="GO:0016706">
    <property type="term" value="F:2-oxoglutarate-dependent dioxygenase activity"/>
    <property type="evidence" value="ECO:0007669"/>
    <property type="project" value="UniProtKB-ARBA"/>
</dbReference>
<dbReference type="EMBL" id="CP029803">
    <property type="protein sequence ID" value="AWT59985.1"/>
    <property type="molecule type" value="Genomic_DNA"/>
</dbReference>
<protein>
    <submittedName>
        <fullName evidence="3">1-deoxypentalenic acid 11-beta-hydroxylase</fullName>
        <ecNumber evidence="3">1.14.11.35</ecNumber>
    </submittedName>
</protein>
<feature type="region of interest" description="Disordered" evidence="2">
    <location>
        <begin position="329"/>
        <end position="351"/>
    </location>
</feature>